<evidence type="ECO:0000313" key="3">
    <source>
        <dbReference type="Proteomes" id="UP000270261"/>
    </source>
</evidence>
<keyword evidence="3" id="KW-1185">Reference proteome</keyword>
<gene>
    <name evidence="2" type="ORF">EHV23_00645</name>
</gene>
<feature type="transmembrane region" description="Helical" evidence="1">
    <location>
        <begin position="154"/>
        <end position="182"/>
    </location>
</feature>
<dbReference type="AlphaFoldDB" id="A0A426FQA7"/>
<feature type="transmembrane region" description="Helical" evidence="1">
    <location>
        <begin position="28"/>
        <end position="46"/>
    </location>
</feature>
<dbReference type="Proteomes" id="UP000270261">
    <property type="component" value="Unassembled WGS sequence"/>
</dbReference>
<keyword evidence="1" id="KW-0472">Membrane</keyword>
<proteinExistence type="predicted"/>
<protein>
    <recommendedName>
        <fullName evidence="4">Yip1 domain-containing protein</fullName>
    </recommendedName>
</protein>
<dbReference type="EMBL" id="RRUE01000001">
    <property type="protein sequence ID" value="RRN44835.1"/>
    <property type="molecule type" value="Genomic_DNA"/>
</dbReference>
<feature type="transmembrane region" description="Helical" evidence="1">
    <location>
        <begin position="95"/>
        <end position="115"/>
    </location>
</feature>
<dbReference type="OrthoDB" id="8690372at2"/>
<reference evidence="2 3" key="1">
    <citation type="submission" date="2018-11" db="EMBL/GenBank/DDBJ databases">
        <title>Genome sequencing of Lautropia sp. KCOM 2505 (= ChDC F240).</title>
        <authorList>
            <person name="Kook J.-K."/>
            <person name="Park S.-N."/>
            <person name="Lim Y.K."/>
        </authorList>
    </citation>
    <scope>NUCLEOTIDE SEQUENCE [LARGE SCALE GENOMIC DNA]</scope>
    <source>
        <strain evidence="2 3">KCOM 2505</strain>
    </source>
</reference>
<dbReference type="RefSeq" id="WP_125094267.1">
    <property type="nucleotide sequence ID" value="NZ_RRUE01000001.1"/>
</dbReference>
<feature type="transmembrane region" description="Helical" evidence="1">
    <location>
        <begin position="58"/>
        <end position="83"/>
    </location>
</feature>
<comment type="caution">
    <text evidence="2">The sequence shown here is derived from an EMBL/GenBank/DDBJ whole genome shotgun (WGS) entry which is preliminary data.</text>
</comment>
<keyword evidence="1" id="KW-0812">Transmembrane</keyword>
<accession>A0A426FQA7</accession>
<evidence type="ECO:0000256" key="1">
    <source>
        <dbReference type="SAM" id="Phobius"/>
    </source>
</evidence>
<evidence type="ECO:0000313" key="2">
    <source>
        <dbReference type="EMBL" id="RRN44835.1"/>
    </source>
</evidence>
<evidence type="ECO:0008006" key="4">
    <source>
        <dbReference type="Google" id="ProtNLM"/>
    </source>
</evidence>
<name>A0A426FQA7_9BURK</name>
<keyword evidence="1" id="KW-1133">Transmembrane helix</keyword>
<organism evidence="2 3">
    <name type="scientific">Lautropia dentalis</name>
    <dbReference type="NCBI Taxonomy" id="2490857"/>
    <lineage>
        <taxon>Bacteria</taxon>
        <taxon>Pseudomonadati</taxon>
        <taxon>Pseudomonadota</taxon>
        <taxon>Betaproteobacteria</taxon>
        <taxon>Burkholderiales</taxon>
        <taxon>Burkholderiaceae</taxon>
        <taxon>Lautropia</taxon>
    </lineage>
</organism>
<sequence>MNIFVPSAKLVVLKELPFSDYAFPRWQSNAAILLLGILSGVLQVLMPLRPGAPMFPSWYVIGSSILIMWAGYLVVVRVLRGWLKRGDRWDGEGDLFNLVAAAWFLIHTISFLLALSGAQPYIVTPLWIYSLWVAGNALSGAIPKASLGYSIVGILLGTLASVLLGALIGGVGGALLAILGLVQVPHGAAG</sequence>